<dbReference type="Gene3D" id="3.40.50.10610">
    <property type="entry name" value="ABC-type transport auxiliary lipoprotein component"/>
    <property type="match status" value="1"/>
</dbReference>
<dbReference type="Proteomes" id="UP000323707">
    <property type="component" value="Unassembled WGS sequence"/>
</dbReference>
<proteinExistence type="predicted"/>
<accession>A0A5M9QPT9</accession>
<name>A0A5M9QPT9_9HELI</name>
<evidence type="ECO:0000256" key="1">
    <source>
        <dbReference type="SAM" id="Phobius"/>
    </source>
</evidence>
<feature type="transmembrane region" description="Helical" evidence="1">
    <location>
        <begin position="12"/>
        <end position="35"/>
    </location>
</feature>
<comment type="caution">
    <text evidence="3">The sequence shown here is derived from an EMBL/GenBank/DDBJ whole genome shotgun (WGS) entry which is preliminary data.</text>
</comment>
<sequence>MTRYFHICTQSITFVVAMALGLLGFTGCVNIKATLPAQSYYTLSSQEPKEYECKSFSTIGLEVEVPTYLNSQQIIITQKHAQVETLASTRWLTLPSLLLQDTLESNARAHCVVLNTLGAYPLKLHIKVREIGIYQKKQARVVLEYTLLKGQASHKIRTFLNTKEIDSSDERAMLHALQDSLESALARVQTALCDDTKLCTKPR</sequence>
<dbReference type="PROSITE" id="PS51257">
    <property type="entry name" value="PROKAR_LIPOPROTEIN"/>
    <property type="match status" value="1"/>
</dbReference>
<dbReference type="InterPro" id="IPR005586">
    <property type="entry name" value="ABC_trans_aux"/>
</dbReference>
<evidence type="ECO:0000259" key="2">
    <source>
        <dbReference type="Pfam" id="PF03886"/>
    </source>
</evidence>
<gene>
    <name evidence="3" type="ORF">F4V45_02090</name>
</gene>
<dbReference type="AlphaFoldDB" id="A0A5M9QPT9"/>
<dbReference type="SUPFAM" id="SSF159594">
    <property type="entry name" value="XCC0632-like"/>
    <property type="match status" value="1"/>
</dbReference>
<keyword evidence="1" id="KW-1133">Transmembrane helix</keyword>
<reference evidence="3 4" key="1">
    <citation type="submission" date="2019-09" db="EMBL/GenBank/DDBJ databases">
        <title>Draft genome sequence of various Type strains from the CCUG.</title>
        <authorList>
            <person name="Pineiro-Iglesias B."/>
            <person name="Tunovic T."/>
            <person name="Unosson C."/>
            <person name="Inganas E."/>
            <person name="Ohlen M."/>
            <person name="Cardew S."/>
            <person name="Jensie-Markopoulos S."/>
            <person name="Salva-Serra F."/>
            <person name="Jaen-Luchoro D."/>
            <person name="Karlsson R."/>
            <person name="Svensson-Stadler L."/>
            <person name="Chun J."/>
            <person name="Moore E."/>
        </authorList>
    </citation>
    <scope>NUCLEOTIDE SEQUENCE [LARGE SCALE GENOMIC DNA]</scope>
    <source>
        <strain evidence="3 4">CCUG 32756T</strain>
    </source>
</reference>
<feature type="domain" description="ABC-type transport auxiliary lipoprotein component" evidence="2">
    <location>
        <begin position="61"/>
        <end position="186"/>
    </location>
</feature>
<protein>
    <recommendedName>
        <fullName evidence="2">ABC-type transport auxiliary lipoprotein component domain-containing protein</fullName>
    </recommendedName>
</protein>
<evidence type="ECO:0000313" key="3">
    <source>
        <dbReference type="EMBL" id="KAA8710724.1"/>
    </source>
</evidence>
<dbReference type="EMBL" id="VXKE01000006">
    <property type="protein sequence ID" value="KAA8710724.1"/>
    <property type="molecule type" value="Genomic_DNA"/>
</dbReference>
<keyword evidence="1" id="KW-0472">Membrane</keyword>
<dbReference type="RefSeq" id="WP_150336841.1">
    <property type="nucleotide sequence ID" value="NZ_JAERIX010000026.1"/>
</dbReference>
<dbReference type="Pfam" id="PF03886">
    <property type="entry name" value="ABC_trans_aux"/>
    <property type="match status" value="1"/>
</dbReference>
<evidence type="ECO:0000313" key="4">
    <source>
        <dbReference type="Proteomes" id="UP000323707"/>
    </source>
</evidence>
<organism evidence="3 4">
    <name type="scientific">Helicobacter canis</name>
    <dbReference type="NCBI Taxonomy" id="29419"/>
    <lineage>
        <taxon>Bacteria</taxon>
        <taxon>Pseudomonadati</taxon>
        <taxon>Campylobacterota</taxon>
        <taxon>Epsilonproteobacteria</taxon>
        <taxon>Campylobacterales</taxon>
        <taxon>Helicobacteraceae</taxon>
        <taxon>Helicobacter</taxon>
    </lineage>
</organism>
<keyword evidence="1" id="KW-0812">Transmembrane</keyword>